<keyword evidence="2" id="KW-1185">Reference proteome</keyword>
<dbReference type="PANTHER" id="PTHR35446">
    <property type="entry name" value="SI:CH211-175M2.5"/>
    <property type="match status" value="1"/>
</dbReference>
<protein>
    <recommendedName>
        <fullName evidence="3">Alkylhydroperoxidase family enzyme</fullName>
    </recommendedName>
</protein>
<name>A0ABS6U8W7_9PSEU</name>
<dbReference type="PANTHER" id="PTHR35446:SF2">
    <property type="entry name" value="CARBOXYMUCONOLACTONE DECARBOXYLASE-LIKE DOMAIN-CONTAINING PROTEIN"/>
    <property type="match status" value="1"/>
</dbReference>
<gene>
    <name evidence="1" type="ORF">I4I82_13470</name>
</gene>
<dbReference type="EMBL" id="JADQDF010000001">
    <property type="protein sequence ID" value="MBW0128686.1"/>
    <property type="molecule type" value="Genomic_DNA"/>
</dbReference>
<dbReference type="RefSeq" id="WP_218593391.1">
    <property type="nucleotide sequence ID" value="NZ_JADQDE010000297.1"/>
</dbReference>
<evidence type="ECO:0000313" key="2">
    <source>
        <dbReference type="Proteomes" id="UP000694300"/>
    </source>
</evidence>
<accession>A0ABS6U8W7</accession>
<dbReference type="Proteomes" id="UP000694300">
    <property type="component" value="Unassembled WGS sequence"/>
</dbReference>
<reference evidence="1 2" key="1">
    <citation type="submission" date="2020-11" db="EMBL/GenBank/DDBJ databases">
        <title>Pseudonocardia abyssalis sp. nov. and Pseudonocardia oceani sp. nov., description and phylogenomic analysis of two novel actinomycetes isolated from the deep Southern Ocean.</title>
        <authorList>
            <person name="Parra J."/>
        </authorList>
    </citation>
    <scope>NUCLEOTIDE SEQUENCE [LARGE SCALE GENOMIC DNA]</scope>
    <source>
        <strain evidence="2">KRD185</strain>
    </source>
</reference>
<proteinExistence type="predicted"/>
<evidence type="ECO:0008006" key="3">
    <source>
        <dbReference type="Google" id="ProtNLM"/>
    </source>
</evidence>
<organism evidence="1 2">
    <name type="scientific">Pseudonocardia oceani</name>
    <dbReference type="NCBI Taxonomy" id="2792013"/>
    <lineage>
        <taxon>Bacteria</taxon>
        <taxon>Bacillati</taxon>
        <taxon>Actinomycetota</taxon>
        <taxon>Actinomycetes</taxon>
        <taxon>Pseudonocardiales</taxon>
        <taxon>Pseudonocardiaceae</taxon>
        <taxon>Pseudonocardia</taxon>
    </lineage>
</organism>
<sequence length="192" mass="20089">MAFVDPPPHGPDAQRLYDDDVATVGYVMNASRLWAHQPASSDALFALMEQAAAPLALDRRRRGILVAACASTMGDSYCSLAWGGRLAAASDTDTAVSVLLGGDQGLTTAERAMAGWARAVARDPNATVRADVQVLRDAGFSDGDVFAITLFVALRIAYSTVNDALGARPDAALRDAAPAPLRDAVDYGRPVG</sequence>
<evidence type="ECO:0000313" key="1">
    <source>
        <dbReference type="EMBL" id="MBW0128686.1"/>
    </source>
</evidence>
<comment type="caution">
    <text evidence="1">The sequence shown here is derived from an EMBL/GenBank/DDBJ whole genome shotgun (WGS) entry which is preliminary data.</text>
</comment>